<dbReference type="CDD" id="cd24029">
    <property type="entry name" value="ASKHA_NBD_HSP70_DnaK_HscA_HscC"/>
    <property type="match status" value="1"/>
</dbReference>
<feature type="compositionally biased region" description="Low complexity" evidence="8">
    <location>
        <begin position="600"/>
        <end position="610"/>
    </location>
</feature>
<evidence type="ECO:0000256" key="6">
    <source>
        <dbReference type="ARBA" id="ARBA00023186"/>
    </source>
</evidence>
<name>A0A5D3F6G0_9ACTN</name>
<dbReference type="SUPFAM" id="SSF100920">
    <property type="entry name" value="Heat shock protein 70kD (HSP70), peptide-binding domain"/>
    <property type="match status" value="1"/>
</dbReference>
<dbReference type="InterPro" id="IPR013126">
    <property type="entry name" value="Hsp_70_fam"/>
</dbReference>
<reference evidence="9 10" key="1">
    <citation type="submission" date="2019-08" db="EMBL/GenBank/DDBJ databases">
        <title>Actinomadura sp. nov. CYP1-5 isolated from mountain soil.</title>
        <authorList>
            <person name="Songsumanus A."/>
            <person name="Kuncharoen N."/>
            <person name="Kudo T."/>
            <person name="Yuki M."/>
            <person name="Igarashi Y."/>
            <person name="Tanasupawat S."/>
        </authorList>
    </citation>
    <scope>NUCLEOTIDE SEQUENCE [LARGE SCALE GENOMIC DNA]</scope>
    <source>
        <strain evidence="9 10">CYP1-5</strain>
    </source>
</reference>
<feature type="region of interest" description="Disordered" evidence="8">
    <location>
        <begin position="589"/>
        <end position="644"/>
    </location>
</feature>
<dbReference type="Pfam" id="PF00012">
    <property type="entry name" value="HSP70"/>
    <property type="match status" value="1"/>
</dbReference>
<sequence>MPERRSISRTTPPEPISPQISHRPPCSTARSSTDPVKSLAKDDDKSMDFTNPNLHRVIGIDLGTTFSAVAAFDTEELSSKIITDDSFDEPADTTPSVVAFDPATRLLVVGAAAKEAMSLPGRGRETIIEIKREMGALFTEETLAKFGAKGTSFQKDDPLRVRLHGEWLRPQEVSALVLMQVKEVAERRLGGEVHDAVVTVPAYFTERQKKATEEAALLAGLHPRQLIPEPTAAAIAYGVDREEEEPRIYLVFDLGGGTFDVSIIETRENQINVLATAGDPRLGGGDFDAAVAEWLNEKLGRTAPNEDERLRTLAAAEKAKISLSRQESTTIVLGDGTEPVALDRAQFNSLVEPTLKRSLEKVDEALEMAGGGKDAPPLNIDAVLLVGGSTRIRLVREMLMDRFGKDEDFVRADGDPDTLVARGAAILAHRFEPSDGFDLNRRPTAERPADEDDFDIRLITEHTLGVGVEEHQFSPLIPRGEKIPTQRKRTYTNQKDSQNVEIPIYQGESDVVFNNTRVGSILLDEIEPRPAGFHQFDVIFTLDVNGLLEVKVYHVNADREYEATFRQNTSIGRIDMLAESRLRLQRLRTTQADEEEPAGNEDAAATAEADGVPEFAVPPPVDATPEKGPASGSSRASDDVPLIDPDAVPAEYRRIFRKVIDWVSDHETPAELSAALRDFAAGVRSNAAADALEPLADRLEDAYDSARR</sequence>
<protein>
    <submittedName>
        <fullName evidence="9">Hsp70 family protein</fullName>
    </submittedName>
</protein>
<evidence type="ECO:0000256" key="2">
    <source>
        <dbReference type="ARBA" id="ARBA00022553"/>
    </source>
</evidence>
<comment type="caution">
    <text evidence="9">The sequence shown here is derived from an EMBL/GenBank/DDBJ whole genome shotgun (WGS) entry which is preliminary data.</text>
</comment>
<dbReference type="InterPro" id="IPR018181">
    <property type="entry name" value="Heat_shock_70_CS"/>
</dbReference>
<comment type="similarity">
    <text evidence="1 7">Belongs to the heat shock protein 70 family.</text>
</comment>
<evidence type="ECO:0000313" key="10">
    <source>
        <dbReference type="Proteomes" id="UP000323505"/>
    </source>
</evidence>
<dbReference type="Gene3D" id="2.60.34.10">
    <property type="entry name" value="Substrate Binding Domain Of DNAk, Chain A, domain 1"/>
    <property type="match status" value="1"/>
</dbReference>
<dbReference type="Gene3D" id="3.30.420.40">
    <property type="match status" value="2"/>
</dbReference>
<evidence type="ECO:0000313" key="9">
    <source>
        <dbReference type="EMBL" id="TYK43649.1"/>
    </source>
</evidence>
<proteinExistence type="inferred from homology"/>
<dbReference type="InterPro" id="IPR043129">
    <property type="entry name" value="ATPase_NBD"/>
</dbReference>
<keyword evidence="3 7" id="KW-0547">Nucleotide-binding</keyword>
<gene>
    <name evidence="9" type="ORF">FXF68_36460</name>
</gene>
<keyword evidence="2" id="KW-0597">Phosphoprotein</keyword>
<evidence type="ECO:0000256" key="4">
    <source>
        <dbReference type="ARBA" id="ARBA00022840"/>
    </source>
</evidence>
<dbReference type="PROSITE" id="PS00297">
    <property type="entry name" value="HSP70_1"/>
    <property type="match status" value="1"/>
</dbReference>
<dbReference type="GO" id="GO:0005524">
    <property type="term" value="F:ATP binding"/>
    <property type="evidence" value="ECO:0007669"/>
    <property type="project" value="UniProtKB-KW"/>
</dbReference>
<dbReference type="PROSITE" id="PS00329">
    <property type="entry name" value="HSP70_2"/>
    <property type="match status" value="1"/>
</dbReference>
<keyword evidence="10" id="KW-1185">Reference proteome</keyword>
<dbReference type="AlphaFoldDB" id="A0A5D3F6G0"/>
<keyword evidence="5" id="KW-0346">Stress response</keyword>
<dbReference type="EMBL" id="VSRQ01000010">
    <property type="protein sequence ID" value="TYK43649.1"/>
    <property type="molecule type" value="Genomic_DNA"/>
</dbReference>
<evidence type="ECO:0000256" key="3">
    <source>
        <dbReference type="ARBA" id="ARBA00022741"/>
    </source>
</evidence>
<evidence type="ECO:0000256" key="8">
    <source>
        <dbReference type="SAM" id="MobiDB-lite"/>
    </source>
</evidence>
<evidence type="ECO:0000256" key="5">
    <source>
        <dbReference type="ARBA" id="ARBA00023016"/>
    </source>
</evidence>
<dbReference type="Gene3D" id="3.90.640.10">
    <property type="entry name" value="Actin, Chain A, domain 4"/>
    <property type="match status" value="1"/>
</dbReference>
<dbReference type="Proteomes" id="UP000323505">
    <property type="component" value="Unassembled WGS sequence"/>
</dbReference>
<feature type="region of interest" description="Disordered" evidence="8">
    <location>
        <begin position="1"/>
        <end position="48"/>
    </location>
</feature>
<dbReference type="SUPFAM" id="SSF53067">
    <property type="entry name" value="Actin-like ATPase domain"/>
    <property type="match status" value="2"/>
</dbReference>
<dbReference type="PRINTS" id="PR00301">
    <property type="entry name" value="HEATSHOCK70"/>
</dbReference>
<organism evidence="9 10">
    <name type="scientific">Actinomadura decatromicini</name>
    <dbReference type="NCBI Taxonomy" id="2604572"/>
    <lineage>
        <taxon>Bacteria</taxon>
        <taxon>Bacillati</taxon>
        <taxon>Actinomycetota</taxon>
        <taxon>Actinomycetes</taxon>
        <taxon>Streptosporangiales</taxon>
        <taxon>Thermomonosporaceae</taxon>
        <taxon>Actinomadura</taxon>
    </lineage>
</organism>
<accession>A0A5D3F6G0</accession>
<dbReference type="GO" id="GO:0140662">
    <property type="term" value="F:ATP-dependent protein folding chaperone"/>
    <property type="evidence" value="ECO:0007669"/>
    <property type="project" value="InterPro"/>
</dbReference>
<evidence type="ECO:0000256" key="7">
    <source>
        <dbReference type="RuleBase" id="RU003322"/>
    </source>
</evidence>
<evidence type="ECO:0000256" key="1">
    <source>
        <dbReference type="ARBA" id="ARBA00007381"/>
    </source>
</evidence>
<dbReference type="PANTHER" id="PTHR19375">
    <property type="entry name" value="HEAT SHOCK PROTEIN 70KDA"/>
    <property type="match status" value="1"/>
</dbReference>
<dbReference type="InterPro" id="IPR029047">
    <property type="entry name" value="HSP70_peptide-bd_sf"/>
</dbReference>
<keyword evidence="4 7" id="KW-0067">ATP-binding</keyword>
<keyword evidence="6" id="KW-0143">Chaperone</keyword>